<evidence type="ECO:0000313" key="1">
    <source>
        <dbReference type="EMBL" id="VEL20215.1"/>
    </source>
</evidence>
<proteinExistence type="predicted"/>
<reference evidence="1" key="1">
    <citation type="submission" date="2018-11" db="EMBL/GenBank/DDBJ databases">
        <authorList>
            <consortium name="Pathogen Informatics"/>
        </authorList>
    </citation>
    <scope>NUCLEOTIDE SEQUENCE</scope>
</reference>
<keyword evidence="2" id="KW-1185">Reference proteome</keyword>
<organism evidence="1 2">
    <name type="scientific">Protopolystoma xenopodis</name>
    <dbReference type="NCBI Taxonomy" id="117903"/>
    <lineage>
        <taxon>Eukaryota</taxon>
        <taxon>Metazoa</taxon>
        <taxon>Spiralia</taxon>
        <taxon>Lophotrochozoa</taxon>
        <taxon>Platyhelminthes</taxon>
        <taxon>Monogenea</taxon>
        <taxon>Polyopisthocotylea</taxon>
        <taxon>Polystomatidea</taxon>
        <taxon>Polystomatidae</taxon>
        <taxon>Protopolystoma</taxon>
    </lineage>
</organism>
<protein>
    <submittedName>
        <fullName evidence="1">Uncharacterized protein</fullName>
    </submittedName>
</protein>
<dbReference type="EMBL" id="CAAALY010045330">
    <property type="protein sequence ID" value="VEL20215.1"/>
    <property type="molecule type" value="Genomic_DNA"/>
</dbReference>
<dbReference type="Proteomes" id="UP000784294">
    <property type="component" value="Unassembled WGS sequence"/>
</dbReference>
<comment type="caution">
    <text evidence="1">The sequence shown here is derived from an EMBL/GenBank/DDBJ whole genome shotgun (WGS) entry which is preliminary data.</text>
</comment>
<gene>
    <name evidence="1" type="ORF">PXEA_LOCUS13655</name>
</gene>
<dbReference type="AlphaFoldDB" id="A0A448WTX3"/>
<name>A0A448WTX3_9PLAT</name>
<accession>A0A448WTX3</accession>
<sequence>MVTLLPSLLQQHLSNATVVNPSALASDAHKVCEKVFLQLTDDLTCTEIARLTPGYEVGDLIRLLEHLRAAALSRQDKEELNNIALGLTVEATSSREFSVRVLQI</sequence>
<evidence type="ECO:0000313" key="2">
    <source>
        <dbReference type="Proteomes" id="UP000784294"/>
    </source>
</evidence>